<reference evidence="2" key="2">
    <citation type="submission" date="2020-05" db="UniProtKB">
        <authorList>
            <consortium name="EnsemblMetazoa"/>
        </authorList>
    </citation>
    <scope>IDENTIFICATION</scope>
    <source>
        <strain evidence="2">FAR1</strain>
    </source>
</reference>
<feature type="compositionally biased region" description="Low complexity" evidence="1">
    <location>
        <begin position="271"/>
        <end position="291"/>
    </location>
</feature>
<evidence type="ECO:0000313" key="3">
    <source>
        <dbReference type="Proteomes" id="UP000075886"/>
    </source>
</evidence>
<sequence length="322" mass="35296">MPRLLQQGVWSMLFARQAKVMLAHGAQTIRSGTSVKSAFTGSHIFSKHVRWHRNDGNTGLLAGNSTLQRKGTDSHTGQARAVIVVGTHGDRVHRERCQIGQDGRRLVGGHLKRHQPARLRVRRIRQKVLIERKQPCGVDLNFTVDASFSGACQLTCSERSVSGSTDTDCGSEGSRWMLSRMHWRPGSVCCTQDTRDLSRSVNGVYSPRHMSWQRSGMPFSTQHGTWLRPSAMQRTMFGKSRSHCSGSAPADPSSMLCSTQKPMQPSDTFGTPSGLTSSSESTYMSDESSSSEVAPSGAEVGWFGADVLESVAFRLVAVFFFG</sequence>
<organism evidence="2 3">
    <name type="scientific">Anopheles farauti</name>
    <dbReference type="NCBI Taxonomy" id="69004"/>
    <lineage>
        <taxon>Eukaryota</taxon>
        <taxon>Metazoa</taxon>
        <taxon>Ecdysozoa</taxon>
        <taxon>Arthropoda</taxon>
        <taxon>Hexapoda</taxon>
        <taxon>Insecta</taxon>
        <taxon>Pterygota</taxon>
        <taxon>Neoptera</taxon>
        <taxon>Endopterygota</taxon>
        <taxon>Diptera</taxon>
        <taxon>Nematocera</taxon>
        <taxon>Culicoidea</taxon>
        <taxon>Culicidae</taxon>
        <taxon>Anophelinae</taxon>
        <taxon>Anopheles</taxon>
    </lineage>
</organism>
<dbReference type="EnsemblMetazoa" id="AFAF002190-RA">
    <property type="protein sequence ID" value="AFAF002190-PA"/>
    <property type="gene ID" value="AFAF002190"/>
</dbReference>
<name>A0A182Q381_9DIPT</name>
<protein>
    <submittedName>
        <fullName evidence="2">Uncharacterized protein</fullName>
    </submittedName>
</protein>
<dbReference type="VEuPathDB" id="VectorBase:AFAF002190"/>
<evidence type="ECO:0000256" key="1">
    <source>
        <dbReference type="SAM" id="MobiDB-lite"/>
    </source>
</evidence>
<proteinExistence type="predicted"/>
<evidence type="ECO:0000313" key="2">
    <source>
        <dbReference type="EnsemblMetazoa" id="AFAF002190-PA"/>
    </source>
</evidence>
<keyword evidence="3" id="KW-1185">Reference proteome</keyword>
<dbReference type="Proteomes" id="UP000075886">
    <property type="component" value="Unassembled WGS sequence"/>
</dbReference>
<reference evidence="3" key="1">
    <citation type="submission" date="2014-01" db="EMBL/GenBank/DDBJ databases">
        <title>The Genome Sequence of Anopheles farauti FAR1 (V2).</title>
        <authorList>
            <consortium name="The Broad Institute Genomics Platform"/>
            <person name="Neafsey D.E."/>
            <person name="Besansky N."/>
            <person name="Howell P."/>
            <person name="Walton C."/>
            <person name="Young S.K."/>
            <person name="Zeng Q."/>
            <person name="Gargeya S."/>
            <person name="Fitzgerald M."/>
            <person name="Haas B."/>
            <person name="Abouelleil A."/>
            <person name="Allen A.W."/>
            <person name="Alvarado L."/>
            <person name="Arachchi H.M."/>
            <person name="Berlin A.M."/>
            <person name="Chapman S.B."/>
            <person name="Gainer-Dewar J."/>
            <person name="Goldberg J."/>
            <person name="Griggs A."/>
            <person name="Gujja S."/>
            <person name="Hansen M."/>
            <person name="Howarth C."/>
            <person name="Imamovic A."/>
            <person name="Ireland A."/>
            <person name="Larimer J."/>
            <person name="McCowan C."/>
            <person name="Murphy C."/>
            <person name="Pearson M."/>
            <person name="Poon T.W."/>
            <person name="Priest M."/>
            <person name="Roberts A."/>
            <person name="Saif S."/>
            <person name="Shea T."/>
            <person name="Sisk P."/>
            <person name="Sykes S."/>
            <person name="Wortman J."/>
            <person name="Nusbaum C."/>
            <person name="Birren B."/>
        </authorList>
    </citation>
    <scope>NUCLEOTIDE SEQUENCE [LARGE SCALE GENOMIC DNA]</scope>
    <source>
        <strain evidence="3">FAR1</strain>
    </source>
</reference>
<feature type="region of interest" description="Disordered" evidence="1">
    <location>
        <begin position="239"/>
        <end position="291"/>
    </location>
</feature>
<dbReference type="EMBL" id="AXCN02001118">
    <property type="status" value="NOT_ANNOTATED_CDS"/>
    <property type="molecule type" value="Genomic_DNA"/>
</dbReference>
<dbReference type="EMBL" id="AXCN02001119">
    <property type="status" value="NOT_ANNOTATED_CDS"/>
    <property type="molecule type" value="Genomic_DNA"/>
</dbReference>
<feature type="compositionally biased region" description="Polar residues" evidence="1">
    <location>
        <begin position="255"/>
        <end position="270"/>
    </location>
</feature>
<dbReference type="AlphaFoldDB" id="A0A182Q381"/>
<accession>A0A182Q381</accession>